<evidence type="ECO:0000313" key="9">
    <source>
        <dbReference type="Ensembl" id="ENSLBEP00000017481.1"/>
    </source>
</evidence>
<feature type="binding site" evidence="4">
    <location>
        <begin position="67"/>
        <end position="71"/>
    </location>
    <ligand>
        <name>3'-phosphoadenylyl sulfate</name>
        <dbReference type="ChEBI" id="CHEBI:58339"/>
    </ligand>
</feature>
<reference evidence="9" key="1">
    <citation type="submission" date="2025-08" db="UniProtKB">
        <authorList>
            <consortium name="Ensembl"/>
        </authorList>
    </citation>
    <scope>IDENTIFICATION</scope>
</reference>
<evidence type="ECO:0000256" key="6">
    <source>
        <dbReference type="SAM" id="MobiDB-lite"/>
    </source>
</evidence>
<reference evidence="9" key="2">
    <citation type="submission" date="2025-09" db="UniProtKB">
        <authorList>
            <consortium name="Ensembl"/>
        </authorList>
    </citation>
    <scope>IDENTIFICATION</scope>
</reference>
<dbReference type="PANTHER" id="PTHR10605">
    <property type="entry name" value="HEPARAN SULFATE SULFOTRANSFERASE"/>
    <property type="match status" value="1"/>
</dbReference>
<dbReference type="GeneTree" id="ENSGT00940000160449"/>
<evidence type="ECO:0000256" key="3">
    <source>
        <dbReference type="PIRSR" id="PIRSR637359-1"/>
    </source>
</evidence>
<protein>
    <recommendedName>
        <fullName evidence="5">Sulfotransferase</fullName>
        <ecNumber evidence="5">2.8.2.-</ecNumber>
    </recommendedName>
</protein>
<keyword evidence="7" id="KW-0732">Signal</keyword>
<feature type="signal peptide" evidence="7">
    <location>
        <begin position="1"/>
        <end position="20"/>
    </location>
</feature>
<dbReference type="Gene3D" id="3.40.50.300">
    <property type="entry name" value="P-loop containing nucleotide triphosphate hydrolases"/>
    <property type="match status" value="1"/>
</dbReference>
<keyword evidence="1 5" id="KW-0808">Transferase</keyword>
<dbReference type="GO" id="GO:0008467">
    <property type="term" value="F:[heparan sulfate]-glucosamine 3-sulfotransferase activity"/>
    <property type="evidence" value="ECO:0007669"/>
    <property type="project" value="TreeGrafter"/>
</dbReference>
<dbReference type="InterPro" id="IPR000863">
    <property type="entry name" value="Sulfotransferase_dom"/>
</dbReference>
<dbReference type="Pfam" id="PF00685">
    <property type="entry name" value="Sulfotransfer_1"/>
    <property type="match status" value="1"/>
</dbReference>
<feature type="region of interest" description="Disordered" evidence="6">
    <location>
        <begin position="19"/>
        <end position="55"/>
    </location>
</feature>
<dbReference type="Ensembl" id="ENSLBET00000018465.1">
    <property type="protein sequence ID" value="ENSLBEP00000017481.1"/>
    <property type="gene ID" value="ENSLBEG00000013471.1"/>
</dbReference>
<keyword evidence="2" id="KW-0325">Glycoprotein</keyword>
<evidence type="ECO:0000256" key="1">
    <source>
        <dbReference type="ARBA" id="ARBA00022679"/>
    </source>
</evidence>
<sequence length="168" mass="18197">MAAVLLGLLLFAMQSPPLPSRPAAADEGPPPPSPTLSPAENASSSSSSHPNGSRRRLPQILIIGVRKGGTRALIEMLSLHGAVAAAQNEVHFFDWESHFQKGLSWYLSQMPYAFPDQLTVEKTPAYFTSSKVPKRVHEMNPDMNRGSAYNPSRLPGGRQRPSGGPITR</sequence>
<dbReference type="STRING" id="56723.ENSLBEP00000017481"/>
<dbReference type="InterPro" id="IPR027417">
    <property type="entry name" value="P-loop_NTPase"/>
</dbReference>
<feature type="chain" id="PRO_5018616014" description="Sulfotransferase" evidence="7">
    <location>
        <begin position="21"/>
        <end position="168"/>
    </location>
</feature>
<evidence type="ECO:0000256" key="2">
    <source>
        <dbReference type="ARBA" id="ARBA00023180"/>
    </source>
</evidence>
<evidence type="ECO:0000256" key="5">
    <source>
        <dbReference type="RuleBase" id="RU361155"/>
    </source>
</evidence>
<feature type="region of interest" description="Disordered" evidence="6">
    <location>
        <begin position="137"/>
        <end position="168"/>
    </location>
</feature>
<proteinExistence type="inferred from homology"/>
<dbReference type="AlphaFoldDB" id="A0A3Q3FBT0"/>
<dbReference type="Proteomes" id="UP000261660">
    <property type="component" value="Unplaced"/>
</dbReference>
<dbReference type="InParanoid" id="A0A3Q3FBT0"/>
<comment type="similarity">
    <text evidence="5">Belongs to the sulfotransferase 1 family.</text>
</comment>
<dbReference type="PANTHER" id="PTHR10605:SF16">
    <property type="entry name" value="HEPARAN SULFATE GLUCOSAMINE 3-O-SULFOTRANSFERASE 1"/>
    <property type="match status" value="1"/>
</dbReference>
<dbReference type="SUPFAM" id="SSF52540">
    <property type="entry name" value="P-loop containing nucleoside triphosphate hydrolases"/>
    <property type="match status" value="1"/>
</dbReference>
<evidence type="ECO:0000259" key="8">
    <source>
        <dbReference type="Pfam" id="PF00685"/>
    </source>
</evidence>
<accession>A0A3Q3FBT0</accession>
<evidence type="ECO:0000313" key="10">
    <source>
        <dbReference type="Proteomes" id="UP000261660"/>
    </source>
</evidence>
<evidence type="ECO:0000256" key="7">
    <source>
        <dbReference type="SAM" id="SignalP"/>
    </source>
</evidence>
<dbReference type="InterPro" id="IPR037359">
    <property type="entry name" value="NST/OST"/>
</dbReference>
<organism evidence="9 10">
    <name type="scientific">Labrus bergylta</name>
    <name type="common">ballan wrasse</name>
    <dbReference type="NCBI Taxonomy" id="56723"/>
    <lineage>
        <taxon>Eukaryota</taxon>
        <taxon>Metazoa</taxon>
        <taxon>Chordata</taxon>
        <taxon>Craniata</taxon>
        <taxon>Vertebrata</taxon>
        <taxon>Euteleostomi</taxon>
        <taxon>Actinopterygii</taxon>
        <taxon>Neopterygii</taxon>
        <taxon>Teleostei</taxon>
        <taxon>Neoteleostei</taxon>
        <taxon>Acanthomorphata</taxon>
        <taxon>Eupercaria</taxon>
        <taxon>Labriformes</taxon>
        <taxon>Labridae</taxon>
        <taxon>Labrus</taxon>
    </lineage>
</organism>
<evidence type="ECO:0000256" key="4">
    <source>
        <dbReference type="PIRSR" id="PIRSR637359-2"/>
    </source>
</evidence>
<dbReference type="EC" id="2.8.2.-" evidence="5"/>
<feature type="domain" description="Sulfotransferase" evidence="8">
    <location>
        <begin position="58"/>
        <end position="140"/>
    </location>
</feature>
<feature type="active site" description="For sulfotransferase activity" evidence="3">
    <location>
        <position position="67"/>
    </location>
</feature>
<name>A0A3Q3FBT0_9LABR</name>
<keyword evidence="10" id="KW-1185">Reference proteome</keyword>